<dbReference type="OrthoDB" id="6419443at2759"/>
<evidence type="ECO:0000256" key="1">
    <source>
        <dbReference type="SAM" id="MobiDB-lite"/>
    </source>
</evidence>
<evidence type="ECO:0000313" key="3">
    <source>
        <dbReference type="Proteomes" id="UP000696280"/>
    </source>
</evidence>
<feature type="compositionally biased region" description="Low complexity" evidence="1">
    <location>
        <begin position="100"/>
        <end position="115"/>
    </location>
</feature>
<proteinExistence type="predicted"/>
<accession>A0A9N9KL41</accession>
<reference evidence="2" key="1">
    <citation type="submission" date="2021-07" db="EMBL/GenBank/DDBJ databases">
        <authorList>
            <person name="Durling M."/>
        </authorList>
    </citation>
    <scope>NUCLEOTIDE SEQUENCE</scope>
</reference>
<evidence type="ECO:0000313" key="2">
    <source>
        <dbReference type="EMBL" id="CAG8949269.1"/>
    </source>
</evidence>
<name>A0A9N9KL41_9HELO</name>
<organism evidence="2 3">
    <name type="scientific">Hymenoscyphus fraxineus</name>
    <dbReference type="NCBI Taxonomy" id="746836"/>
    <lineage>
        <taxon>Eukaryota</taxon>
        <taxon>Fungi</taxon>
        <taxon>Dikarya</taxon>
        <taxon>Ascomycota</taxon>
        <taxon>Pezizomycotina</taxon>
        <taxon>Leotiomycetes</taxon>
        <taxon>Helotiales</taxon>
        <taxon>Helotiaceae</taxon>
        <taxon>Hymenoscyphus</taxon>
    </lineage>
</organism>
<dbReference type="InterPro" id="IPR021463">
    <property type="entry name" value="Methyltransf_34"/>
</dbReference>
<gene>
    <name evidence="2" type="ORF">HYFRA_00004894</name>
</gene>
<feature type="region of interest" description="Disordered" evidence="1">
    <location>
        <begin position="72"/>
        <end position="137"/>
    </location>
</feature>
<comment type="caution">
    <text evidence="2">The sequence shown here is derived from an EMBL/GenBank/DDBJ whole genome shotgun (WGS) entry which is preliminary data.</text>
</comment>
<dbReference type="EMBL" id="CAJVRL010000002">
    <property type="protein sequence ID" value="CAG8949269.1"/>
    <property type="molecule type" value="Genomic_DNA"/>
</dbReference>
<evidence type="ECO:0008006" key="4">
    <source>
        <dbReference type="Google" id="ProtNLM"/>
    </source>
</evidence>
<dbReference type="Proteomes" id="UP000696280">
    <property type="component" value="Unassembled WGS sequence"/>
</dbReference>
<feature type="compositionally biased region" description="Polar residues" evidence="1">
    <location>
        <begin position="72"/>
        <end position="86"/>
    </location>
</feature>
<dbReference type="Pfam" id="PF11312">
    <property type="entry name" value="Methyltransf_34"/>
    <property type="match status" value="1"/>
</dbReference>
<keyword evidence="3" id="KW-1185">Reference proteome</keyword>
<dbReference type="AlphaFoldDB" id="A0A9N9KL41"/>
<sequence>MIHFLTERNNPQAKDSIIGSRILIGFISKKLLDPLGKVDLGDLGGAISLAMNSHGSTPVRWETRYPFFANSTSTLPSHSTHQSNDNYKPPEQPQTTSEMGKNGKFGKNYGKVVGKPGDGRPEWKGPAYVKKNAPSKSKAITTIDEEDEYEPNVPIKIQQLLLDIFRGSLHTVLVSDQLQPILQEIKTALFERQFVRAFAKKEHLEAYAARWSPSRSLCYQSILIDIEEHLNEMASLEADVKPRTASTQCLNAISFGGGAAEVMAFGGYARSLRDAAVAENSSNGEPLSGSSISSVPGINLLLVDSAAWEEVVKKLHTGLTEPPPLSKYASAAAKAANKSLINAESLNPQFHVTDVLSMSLDQVQELVGDTPKFLSLLFTLNELYTESISKTTAFLLNLTMAAQKGSLLLVVDSPGSYSMTKVGTEEKKYPMKFLLDHTLLETQKVKEDGDDRRRESPPDWVKLESSDARWFRLPAELRYPIPLENMRYQLHLYQRV</sequence>
<protein>
    <recommendedName>
        <fullName evidence="4">25S rRNA (Uridine(2843)-N(3))-methyltransferase</fullName>
    </recommendedName>
</protein>